<dbReference type="PANTHER" id="PTHR10694">
    <property type="entry name" value="LYSINE-SPECIFIC DEMETHYLASE"/>
    <property type="match status" value="1"/>
</dbReference>
<dbReference type="PANTHER" id="PTHR10694:SF7">
    <property type="entry name" value="[HISTONE H3]-TRIMETHYL-L-LYSINE(9) DEMETHYLASE"/>
    <property type="match status" value="1"/>
</dbReference>
<proteinExistence type="predicted"/>
<dbReference type="SMART" id="SM00558">
    <property type="entry name" value="JmjC"/>
    <property type="match status" value="1"/>
</dbReference>
<dbReference type="GO" id="GO:0032454">
    <property type="term" value="F:histone H3K9 demethylase activity"/>
    <property type="evidence" value="ECO:0007669"/>
    <property type="project" value="TreeGrafter"/>
</dbReference>
<feature type="domain" description="JmjC" evidence="1">
    <location>
        <begin position="233"/>
        <end position="389"/>
    </location>
</feature>
<protein>
    <recommendedName>
        <fullName evidence="1">JmjC domain-containing protein</fullName>
    </recommendedName>
</protein>
<dbReference type="SUPFAM" id="SSF51197">
    <property type="entry name" value="Clavaminate synthase-like"/>
    <property type="match status" value="1"/>
</dbReference>
<dbReference type="GO" id="GO:0005634">
    <property type="term" value="C:nucleus"/>
    <property type="evidence" value="ECO:0007669"/>
    <property type="project" value="TreeGrafter"/>
</dbReference>
<reference evidence="2" key="1">
    <citation type="submission" date="2022-12" db="EMBL/GenBank/DDBJ databases">
        <title>Chromosome-level genome assembly of the bean flower thrips Megalurothrips usitatus.</title>
        <authorList>
            <person name="Ma L."/>
            <person name="Liu Q."/>
            <person name="Li H."/>
            <person name="Cai W."/>
        </authorList>
    </citation>
    <scope>NUCLEOTIDE SEQUENCE</scope>
    <source>
        <strain evidence="2">Cailab_2022a</strain>
    </source>
</reference>
<dbReference type="Pfam" id="PF02373">
    <property type="entry name" value="JmjC"/>
    <property type="match status" value="1"/>
</dbReference>
<sequence>MEDSKIVELHPKEADFECFHSYITGIEEEGVGRVDGVFKMVIDPDCRTQSPSKILELVKGDIRNVFGQKLCKAPNEDIYTFKRCTAGKPNQKAFRKNALSLSSYSQCTCCSEKLNTEGLNALLEHFFEDAISSYCERSSSNKISQSEKQCLLQEGTALRNKFDQNKTSFAEKKREPVLCSCPECSQDSCLEDSEESEDEGASTNSVGRENIYYAAGITVKTKSEPISVTEKLCLSRLKNILNIMKQHYDGLSSPNVYVGTKHSFFAVHIEDASLWSIDFLHFGHIKLWIVIPPDALLLLMFHLRRSGVSLGNTSCWNSLGHKTILLTPKWLRDRLIPYKVVIQYPGEAVVLYPNAAHFGFNLGWNFAEAINFGTVGWIPEGINSPKCQCIPHQIHLDMSLLIAAFMPEHLNTYLSRGFIPTESMYQMASILEKSLKAKVLPTEHADTVVSEVPEEDTAASECCTPTERKQEVLVECPISACGNKYRIGKKPALIRHVLRRHKPLVEKCNLLIKIDQKSCMYHNVLLTSDWPGQQFVNRRWGPWPGCGPFQRICTELTLVRSCRPIEHTEGAASRLIWLTRVS</sequence>
<dbReference type="GO" id="GO:0010468">
    <property type="term" value="P:regulation of gene expression"/>
    <property type="evidence" value="ECO:0007669"/>
    <property type="project" value="TreeGrafter"/>
</dbReference>
<dbReference type="Proteomes" id="UP001075354">
    <property type="component" value="Unassembled WGS sequence"/>
</dbReference>
<gene>
    <name evidence="2" type="ORF">ONE63_011610</name>
</gene>
<dbReference type="InterPro" id="IPR003347">
    <property type="entry name" value="JmjC_dom"/>
</dbReference>
<dbReference type="PROSITE" id="PS51184">
    <property type="entry name" value="JMJC"/>
    <property type="match status" value="1"/>
</dbReference>
<name>A0AAV7X1Y9_9NEOP</name>
<evidence type="ECO:0000313" key="2">
    <source>
        <dbReference type="EMBL" id="KAJ1518779.1"/>
    </source>
</evidence>
<dbReference type="EMBL" id="JAPTSV010000900">
    <property type="protein sequence ID" value="KAJ1518779.1"/>
    <property type="molecule type" value="Genomic_DNA"/>
</dbReference>
<comment type="caution">
    <text evidence="2">The sequence shown here is derived from an EMBL/GenBank/DDBJ whole genome shotgun (WGS) entry which is preliminary data.</text>
</comment>
<accession>A0AAV7X1Y9</accession>
<dbReference type="Gene3D" id="2.60.120.650">
    <property type="entry name" value="Cupin"/>
    <property type="match status" value="1"/>
</dbReference>
<dbReference type="AlphaFoldDB" id="A0AAV7X1Y9"/>
<dbReference type="GO" id="GO:0051864">
    <property type="term" value="F:histone H3K36 demethylase activity"/>
    <property type="evidence" value="ECO:0007669"/>
    <property type="project" value="TreeGrafter"/>
</dbReference>
<evidence type="ECO:0000259" key="1">
    <source>
        <dbReference type="PROSITE" id="PS51184"/>
    </source>
</evidence>
<dbReference type="GO" id="GO:0000785">
    <property type="term" value="C:chromatin"/>
    <property type="evidence" value="ECO:0007669"/>
    <property type="project" value="TreeGrafter"/>
</dbReference>
<organism evidence="2 3">
    <name type="scientific">Megalurothrips usitatus</name>
    <name type="common">bean blossom thrips</name>
    <dbReference type="NCBI Taxonomy" id="439358"/>
    <lineage>
        <taxon>Eukaryota</taxon>
        <taxon>Metazoa</taxon>
        <taxon>Ecdysozoa</taxon>
        <taxon>Arthropoda</taxon>
        <taxon>Hexapoda</taxon>
        <taxon>Insecta</taxon>
        <taxon>Pterygota</taxon>
        <taxon>Neoptera</taxon>
        <taxon>Paraneoptera</taxon>
        <taxon>Thysanoptera</taxon>
        <taxon>Terebrantia</taxon>
        <taxon>Thripoidea</taxon>
        <taxon>Thripidae</taxon>
        <taxon>Megalurothrips</taxon>
    </lineage>
</organism>
<evidence type="ECO:0000313" key="3">
    <source>
        <dbReference type="Proteomes" id="UP001075354"/>
    </source>
</evidence>
<keyword evidence="3" id="KW-1185">Reference proteome</keyword>